<proteinExistence type="predicted"/>
<comment type="caution">
    <text evidence="1">The sequence shown here is derived from an EMBL/GenBank/DDBJ whole genome shotgun (WGS) entry which is preliminary data.</text>
</comment>
<reference evidence="1 2" key="1">
    <citation type="submission" date="2021-06" db="EMBL/GenBank/DDBJ databases">
        <title>Caerostris darwini draft genome.</title>
        <authorList>
            <person name="Kono N."/>
            <person name="Arakawa K."/>
        </authorList>
    </citation>
    <scope>NUCLEOTIDE SEQUENCE [LARGE SCALE GENOMIC DNA]</scope>
</reference>
<organism evidence="1 2">
    <name type="scientific">Caerostris darwini</name>
    <dbReference type="NCBI Taxonomy" id="1538125"/>
    <lineage>
        <taxon>Eukaryota</taxon>
        <taxon>Metazoa</taxon>
        <taxon>Ecdysozoa</taxon>
        <taxon>Arthropoda</taxon>
        <taxon>Chelicerata</taxon>
        <taxon>Arachnida</taxon>
        <taxon>Araneae</taxon>
        <taxon>Araneomorphae</taxon>
        <taxon>Entelegynae</taxon>
        <taxon>Araneoidea</taxon>
        <taxon>Araneidae</taxon>
        <taxon>Caerostris</taxon>
    </lineage>
</organism>
<name>A0AAV4STN9_9ARAC</name>
<evidence type="ECO:0000313" key="2">
    <source>
        <dbReference type="Proteomes" id="UP001054837"/>
    </source>
</evidence>
<protein>
    <submittedName>
        <fullName evidence="1">Uncharacterized protein</fullName>
    </submittedName>
</protein>
<dbReference type="Proteomes" id="UP001054837">
    <property type="component" value="Unassembled WGS sequence"/>
</dbReference>
<gene>
    <name evidence="1" type="ORF">CDAR_113921</name>
</gene>
<accession>A0AAV4STN9</accession>
<sequence length="103" mass="11500">MPLRSFCCSGRRSTPIRCPLPLLINGSNIRSGLWKRRGQTKRYFSPSERATSVFADMRQWLGKVQTTGLAPRVMAIESLINSSGLPCNTNPSLLLHSITLVQR</sequence>
<dbReference type="EMBL" id="BPLQ01008330">
    <property type="protein sequence ID" value="GIY36629.1"/>
    <property type="molecule type" value="Genomic_DNA"/>
</dbReference>
<evidence type="ECO:0000313" key="1">
    <source>
        <dbReference type="EMBL" id="GIY36629.1"/>
    </source>
</evidence>
<keyword evidence="2" id="KW-1185">Reference proteome</keyword>
<dbReference type="AlphaFoldDB" id="A0AAV4STN9"/>